<dbReference type="SUPFAM" id="SSF56672">
    <property type="entry name" value="DNA/RNA polymerases"/>
    <property type="match status" value="1"/>
</dbReference>
<reference evidence="1 2" key="1">
    <citation type="journal article" date="2017" name="Gigascience">
        <title>Genome sequence of the small brown planthopper, Laodelphax striatellus.</title>
        <authorList>
            <person name="Zhu J."/>
            <person name="Jiang F."/>
            <person name="Wang X."/>
            <person name="Yang P."/>
            <person name="Bao Y."/>
            <person name="Zhao W."/>
            <person name="Wang W."/>
            <person name="Lu H."/>
            <person name="Wang Q."/>
            <person name="Cui N."/>
            <person name="Li J."/>
            <person name="Chen X."/>
            <person name="Luo L."/>
            <person name="Yu J."/>
            <person name="Kang L."/>
            <person name="Cui F."/>
        </authorList>
    </citation>
    <scope>NUCLEOTIDE SEQUENCE [LARGE SCALE GENOMIC DNA]</scope>
    <source>
        <strain evidence="1">Lst14</strain>
    </source>
</reference>
<accession>A0A482WZI4</accession>
<name>A0A482WZI4_LAOST</name>
<sequence>MIDERFQSLFGEPGREGCRVKVQHQIPTAESAPIAKRPYRVPYHLRPVVEEHLADMLNKGIITPSTSPWFAPVVLVKKKTTDGSTKWRF</sequence>
<protein>
    <recommendedName>
        <fullName evidence="3">Reverse transcriptase domain-containing protein</fullName>
    </recommendedName>
</protein>
<evidence type="ECO:0008006" key="3">
    <source>
        <dbReference type="Google" id="ProtNLM"/>
    </source>
</evidence>
<proteinExistence type="predicted"/>
<dbReference type="InterPro" id="IPR043502">
    <property type="entry name" value="DNA/RNA_pol_sf"/>
</dbReference>
<evidence type="ECO:0000313" key="2">
    <source>
        <dbReference type="Proteomes" id="UP000291343"/>
    </source>
</evidence>
<dbReference type="EMBL" id="QKKF02021142">
    <property type="protein sequence ID" value="RZF38944.1"/>
    <property type="molecule type" value="Genomic_DNA"/>
</dbReference>
<dbReference type="Proteomes" id="UP000291343">
    <property type="component" value="Unassembled WGS sequence"/>
</dbReference>
<gene>
    <name evidence="1" type="ORF">LSTR_LSTR015559</name>
</gene>
<organism evidence="1 2">
    <name type="scientific">Laodelphax striatellus</name>
    <name type="common">Small brown planthopper</name>
    <name type="synonym">Delphax striatella</name>
    <dbReference type="NCBI Taxonomy" id="195883"/>
    <lineage>
        <taxon>Eukaryota</taxon>
        <taxon>Metazoa</taxon>
        <taxon>Ecdysozoa</taxon>
        <taxon>Arthropoda</taxon>
        <taxon>Hexapoda</taxon>
        <taxon>Insecta</taxon>
        <taxon>Pterygota</taxon>
        <taxon>Neoptera</taxon>
        <taxon>Paraneoptera</taxon>
        <taxon>Hemiptera</taxon>
        <taxon>Auchenorrhyncha</taxon>
        <taxon>Fulgoroidea</taxon>
        <taxon>Delphacidae</taxon>
        <taxon>Criomorphinae</taxon>
        <taxon>Laodelphax</taxon>
    </lineage>
</organism>
<dbReference type="GO" id="GO:0071897">
    <property type="term" value="P:DNA biosynthetic process"/>
    <property type="evidence" value="ECO:0007669"/>
    <property type="project" value="UniProtKB-ARBA"/>
</dbReference>
<dbReference type="InParanoid" id="A0A482WZI4"/>
<dbReference type="PANTHER" id="PTHR24559">
    <property type="entry name" value="TRANSPOSON TY3-I GAG-POL POLYPROTEIN"/>
    <property type="match status" value="1"/>
</dbReference>
<comment type="caution">
    <text evidence="1">The sequence shown here is derived from an EMBL/GenBank/DDBJ whole genome shotgun (WGS) entry which is preliminary data.</text>
</comment>
<dbReference type="Gene3D" id="3.10.10.10">
    <property type="entry name" value="HIV Type 1 Reverse Transcriptase, subunit A, domain 1"/>
    <property type="match status" value="1"/>
</dbReference>
<evidence type="ECO:0000313" key="1">
    <source>
        <dbReference type="EMBL" id="RZF38944.1"/>
    </source>
</evidence>
<dbReference type="STRING" id="195883.A0A482WZI4"/>
<dbReference type="AlphaFoldDB" id="A0A482WZI4"/>
<dbReference type="OrthoDB" id="6630337at2759"/>
<keyword evidence="2" id="KW-1185">Reference proteome</keyword>
<dbReference type="InterPro" id="IPR053134">
    <property type="entry name" value="RNA-dir_DNA_polymerase"/>
</dbReference>
<dbReference type="PANTHER" id="PTHR24559:SF444">
    <property type="entry name" value="REVERSE TRANSCRIPTASE DOMAIN-CONTAINING PROTEIN"/>
    <property type="match status" value="1"/>
</dbReference>